<feature type="domain" description="TonB-dependent receptor-like beta-barrel" evidence="12">
    <location>
        <begin position="237"/>
        <end position="628"/>
    </location>
</feature>
<dbReference type="SUPFAM" id="SSF56935">
    <property type="entry name" value="Porins"/>
    <property type="match status" value="1"/>
</dbReference>
<dbReference type="PANTHER" id="PTHR30069">
    <property type="entry name" value="TONB-DEPENDENT OUTER MEMBRANE RECEPTOR"/>
    <property type="match status" value="1"/>
</dbReference>
<accession>A0ABT0KRX2</accession>
<dbReference type="InterPro" id="IPR012910">
    <property type="entry name" value="Plug_dom"/>
</dbReference>
<evidence type="ECO:0000313" key="14">
    <source>
        <dbReference type="EMBL" id="MCL1046404.1"/>
    </source>
</evidence>
<name>A0ABT0KRX2_9GAMM</name>
<sequence length="661" mass="73131">MNTPNIAFVRSPIAIVITSLLATLSFSAIADDAHNATISEAPDNVDKIQVWGTTITNNSALISEDIEKKQADHLSDLLRDQAGIDIGGSHSMVQGINIRGVDELDLNITVDGISQNNNMFHHSGNLLINADILKAVDINVGTNSVLTGGLSGGVAFETKDAQDLLDPEQDFGLRLHANYGSNDYAGASATSYAQLTDNIDAMVYFTYTDKNNFDDGDGNEIAGNNGTITNGIVKLGWDVDDSSRFVVSYDQYTDEGDYYIKTNFGSGYNGDNDLETQDIEYTRSSLSLAYELDLGDTINLRTSIYQNELSYMPSNTEGRSEHTGYSILAESKLEFANMSHTLRYGGEGYEQTSQYLEDGVSNNEETANSNDFYIEDEIGITEKLFVTPGVRYNHYKVDMYSPGTDDGLEKTWTDFTFGLSAKYLINDQWTISAGSTELFQGPGLRETYTDYDTIFDQDLKAETGVNNTVGLLFLDQDVLGLDQLGFSINVFKTEINDYIDNWSVGKGRPVGEYTNLGDYDIEGFESTLSLRKDAFNARVTYSKSNSENQDTGEALRYEVGDSASVTLGYELSEYDISFNWTSLVTLSNDVPYDGVIIEKAGYDVHNLTMQWLPADVEALTVNFGIENIFNEQYYSHASYTSDTVQDYESGRNFKLSASYIF</sequence>
<keyword evidence="14" id="KW-0675">Receptor</keyword>
<evidence type="ECO:0000256" key="2">
    <source>
        <dbReference type="ARBA" id="ARBA00009810"/>
    </source>
</evidence>
<dbReference type="InterPro" id="IPR036942">
    <property type="entry name" value="Beta-barrel_TonB_sf"/>
</dbReference>
<evidence type="ECO:0000256" key="1">
    <source>
        <dbReference type="ARBA" id="ARBA00004571"/>
    </source>
</evidence>
<proteinExistence type="inferred from homology"/>
<evidence type="ECO:0000256" key="7">
    <source>
        <dbReference type="ARBA" id="ARBA00023136"/>
    </source>
</evidence>
<keyword evidence="15" id="KW-1185">Reference proteome</keyword>
<keyword evidence="4 9" id="KW-1134">Transmembrane beta strand</keyword>
<evidence type="ECO:0000313" key="15">
    <source>
        <dbReference type="Proteomes" id="UP001202134"/>
    </source>
</evidence>
<dbReference type="CDD" id="cd01347">
    <property type="entry name" value="ligand_gated_channel"/>
    <property type="match status" value="1"/>
</dbReference>
<evidence type="ECO:0000256" key="6">
    <source>
        <dbReference type="ARBA" id="ARBA00023077"/>
    </source>
</evidence>
<keyword evidence="3 9" id="KW-0813">Transport</keyword>
<dbReference type="InterPro" id="IPR039426">
    <property type="entry name" value="TonB-dep_rcpt-like"/>
</dbReference>
<evidence type="ECO:0000256" key="4">
    <source>
        <dbReference type="ARBA" id="ARBA00022452"/>
    </source>
</evidence>
<comment type="similarity">
    <text evidence="2 9 10">Belongs to the TonB-dependent receptor family.</text>
</comment>
<dbReference type="InterPro" id="IPR000531">
    <property type="entry name" value="Beta-barrel_TonB"/>
</dbReference>
<evidence type="ECO:0000256" key="9">
    <source>
        <dbReference type="PROSITE-ProRule" id="PRU01360"/>
    </source>
</evidence>
<keyword evidence="7 9" id="KW-0472">Membrane</keyword>
<dbReference type="Pfam" id="PF00593">
    <property type="entry name" value="TonB_dep_Rec_b-barrel"/>
    <property type="match status" value="1"/>
</dbReference>
<dbReference type="RefSeq" id="WP_248956091.1">
    <property type="nucleotide sequence ID" value="NZ_JAKIKU010000007.1"/>
</dbReference>
<organism evidence="14 15">
    <name type="scientific">Shewanella electrodiphila</name>
    <dbReference type="NCBI Taxonomy" id="934143"/>
    <lineage>
        <taxon>Bacteria</taxon>
        <taxon>Pseudomonadati</taxon>
        <taxon>Pseudomonadota</taxon>
        <taxon>Gammaproteobacteria</taxon>
        <taxon>Alteromonadales</taxon>
        <taxon>Shewanellaceae</taxon>
        <taxon>Shewanella</taxon>
    </lineage>
</organism>
<dbReference type="Proteomes" id="UP001202134">
    <property type="component" value="Unassembled WGS sequence"/>
</dbReference>
<dbReference type="InterPro" id="IPR037066">
    <property type="entry name" value="Plug_dom_sf"/>
</dbReference>
<evidence type="ECO:0000256" key="8">
    <source>
        <dbReference type="ARBA" id="ARBA00023237"/>
    </source>
</evidence>
<dbReference type="Gene3D" id="2.170.130.10">
    <property type="entry name" value="TonB-dependent receptor, plug domain"/>
    <property type="match status" value="1"/>
</dbReference>
<comment type="subcellular location">
    <subcellularLocation>
        <location evidence="1 9">Cell outer membrane</location>
        <topology evidence="1 9">Multi-pass membrane protein</topology>
    </subcellularLocation>
</comment>
<dbReference type="EMBL" id="JAKIKU010000007">
    <property type="protein sequence ID" value="MCL1046404.1"/>
    <property type="molecule type" value="Genomic_DNA"/>
</dbReference>
<comment type="caution">
    <text evidence="14">The sequence shown here is derived from an EMBL/GenBank/DDBJ whole genome shotgun (WGS) entry which is preliminary data.</text>
</comment>
<reference evidence="14 15" key="1">
    <citation type="submission" date="2022-01" db="EMBL/GenBank/DDBJ databases">
        <title>Whole genome-based taxonomy of the Shewanellaceae.</title>
        <authorList>
            <person name="Martin-Rodriguez A.J."/>
        </authorList>
    </citation>
    <scope>NUCLEOTIDE SEQUENCE [LARGE SCALE GENOMIC DNA]</scope>
    <source>
        <strain evidence="14 15">DSM 24955</strain>
    </source>
</reference>
<dbReference type="Pfam" id="PF07715">
    <property type="entry name" value="Plug"/>
    <property type="match status" value="1"/>
</dbReference>
<keyword evidence="6 10" id="KW-0798">TonB box</keyword>
<keyword evidence="11" id="KW-0732">Signal</keyword>
<dbReference type="PROSITE" id="PS52016">
    <property type="entry name" value="TONB_DEPENDENT_REC_3"/>
    <property type="match status" value="1"/>
</dbReference>
<dbReference type="Gene3D" id="2.40.170.20">
    <property type="entry name" value="TonB-dependent receptor, beta-barrel domain"/>
    <property type="match status" value="1"/>
</dbReference>
<evidence type="ECO:0000256" key="5">
    <source>
        <dbReference type="ARBA" id="ARBA00022692"/>
    </source>
</evidence>
<evidence type="ECO:0000259" key="12">
    <source>
        <dbReference type="Pfam" id="PF00593"/>
    </source>
</evidence>
<evidence type="ECO:0000256" key="11">
    <source>
        <dbReference type="SAM" id="SignalP"/>
    </source>
</evidence>
<feature type="domain" description="TonB-dependent receptor plug" evidence="13">
    <location>
        <begin position="59"/>
        <end position="154"/>
    </location>
</feature>
<feature type="signal peptide" evidence="11">
    <location>
        <begin position="1"/>
        <end position="30"/>
    </location>
</feature>
<evidence type="ECO:0000256" key="3">
    <source>
        <dbReference type="ARBA" id="ARBA00022448"/>
    </source>
</evidence>
<keyword evidence="8 9" id="KW-0998">Cell outer membrane</keyword>
<evidence type="ECO:0000259" key="13">
    <source>
        <dbReference type="Pfam" id="PF07715"/>
    </source>
</evidence>
<keyword evidence="5 9" id="KW-0812">Transmembrane</keyword>
<dbReference type="PANTHER" id="PTHR30069:SF41">
    <property type="entry name" value="HEME_HEMOPEXIN UTILIZATION PROTEIN C"/>
    <property type="match status" value="1"/>
</dbReference>
<feature type="chain" id="PRO_5045798426" evidence="11">
    <location>
        <begin position="31"/>
        <end position="661"/>
    </location>
</feature>
<gene>
    <name evidence="14" type="ORF">L2737_13890</name>
</gene>
<evidence type="ECO:0000256" key="10">
    <source>
        <dbReference type="RuleBase" id="RU003357"/>
    </source>
</evidence>
<protein>
    <submittedName>
        <fullName evidence="14">TonB-dependent receptor</fullName>
    </submittedName>
</protein>